<dbReference type="EMBL" id="CP001032">
    <property type="protein sequence ID" value="ACB75469.1"/>
    <property type="molecule type" value="Genomic_DNA"/>
</dbReference>
<reference evidence="2 3" key="1">
    <citation type="journal article" date="2011" name="J. Bacteriol.">
        <title>Genome sequence of the verrucomicrobium Opitutus terrae PB90-1, an abundant inhabitant of rice paddy soil ecosystems.</title>
        <authorList>
            <person name="van Passel M.W."/>
            <person name="Kant R."/>
            <person name="Palva A."/>
            <person name="Copeland A."/>
            <person name="Lucas S."/>
            <person name="Lapidus A."/>
            <person name="Glavina del Rio T."/>
            <person name="Pitluck S."/>
            <person name="Goltsman E."/>
            <person name="Clum A."/>
            <person name="Sun H."/>
            <person name="Schmutz J."/>
            <person name="Larimer F.W."/>
            <person name="Land M.L."/>
            <person name="Hauser L."/>
            <person name="Kyrpides N."/>
            <person name="Mikhailova N."/>
            <person name="Richardson P.P."/>
            <person name="Janssen P.H."/>
            <person name="de Vos W.M."/>
            <person name="Smidt H."/>
        </authorList>
    </citation>
    <scope>NUCLEOTIDE SEQUENCE [LARGE SCALE GENOMIC DNA]</scope>
    <source>
        <strain evidence="3">DSM 11246 / JCM 15787 / PB90-1</strain>
    </source>
</reference>
<dbReference type="KEGG" id="ote:Oter_2186"/>
<feature type="transmembrane region" description="Helical" evidence="1">
    <location>
        <begin position="69"/>
        <end position="93"/>
    </location>
</feature>
<feature type="transmembrane region" description="Helical" evidence="1">
    <location>
        <begin position="20"/>
        <end position="49"/>
    </location>
</feature>
<dbReference type="Proteomes" id="UP000007013">
    <property type="component" value="Chromosome"/>
</dbReference>
<name>B1ZNU9_OPITP</name>
<dbReference type="HOGENOM" id="CLU_1712567_0_0_0"/>
<dbReference type="eggNOG" id="ENOG5033BMQ">
    <property type="taxonomic scope" value="Bacteria"/>
</dbReference>
<keyword evidence="1" id="KW-0812">Transmembrane</keyword>
<evidence type="ECO:0000313" key="2">
    <source>
        <dbReference type="EMBL" id="ACB75469.1"/>
    </source>
</evidence>
<accession>B1ZNU9</accession>
<keyword evidence="1" id="KW-0472">Membrane</keyword>
<keyword evidence="1" id="KW-1133">Transmembrane helix</keyword>
<evidence type="ECO:0008006" key="4">
    <source>
        <dbReference type="Google" id="ProtNLM"/>
    </source>
</evidence>
<gene>
    <name evidence="2" type="ordered locus">Oter_2186</name>
</gene>
<proteinExistence type="predicted"/>
<keyword evidence="3" id="KW-1185">Reference proteome</keyword>
<protein>
    <recommendedName>
        <fullName evidence="4">Transmembrane protein</fullName>
    </recommendedName>
</protein>
<feature type="transmembrane region" description="Helical" evidence="1">
    <location>
        <begin position="105"/>
        <end position="132"/>
    </location>
</feature>
<dbReference type="OrthoDB" id="281928at2"/>
<evidence type="ECO:0000256" key="1">
    <source>
        <dbReference type="SAM" id="Phobius"/>
    </source>
</evidence>
<sequence length="144" mass="15499">MDSPNMPLPTRSKDEEHLRLLAVFHYVVAGIGAVFACFPLIHVAIGVMMVTSSGFMGEAAKGTPPPPGFGYLFIAIGGTLVLIGWAAALCTFLSGRFLARRQHRMFSFVMGAILCAFMPFGTVLGIFTIIVLSRESVQRLYAAA</sequence>
<organism evidence="2 3">
    <name type="scientific">Opitutus terrae (strain DSM 11246 / JCM 15787 / PB90-1)</name>
    <dbReference type="NCBI Taxonomy" id="452637"/>
    <lineage>
        <taxon>Bacteria</taxon>
        <taxon>Pseudomonadati</taxon>
        <taxon>Verrucomicrobiota</taxon>
        <taxon>Opitutia</taxon>
        <taxon>Opitutales</taxon>
        <taxon>Opitutaceae</taxon>
        <taxon>Opitutus</taxon>
    </lineage>
</organism>
<dbReference type="AlphaFoldDB" id="B1ZNU9"/>
<evidence type="ECO:0000313" key="3">
    <source>
        <dbReference type="Proteomes" id="UP000007013"/>
    </source>
</evidence>